<evidence type="ECO:0000256" key="1">
    <source>
        <dbReference type="ARBA" id="ARBA00008140"/>
    </source>
</evidence>
<evidence type="ECO:0000256" key="2">
    <source>
        <dbReference type="ARBA" id="ARBA00022670"/>
    </source>
</evidence>
<keyword evidence="3" id="KW-0378">Hydrolase</keyword>
<keyword evidence="6" id="KW-1185">Reference proteome</keyword>
<protein>
    <recommendedName>
        <fullName evidence="4">PPPDE domain-containing protein</fullName>
    </recommendedName>
</protein>
<dbReference type="Proteomes" id="UP001153636">
    <property type="component" value="Chromosome 1"/>
</dbReference>
<accession>A0A9P0CAU5</accession>
<name>A0A9P0CAU5_9CUCU</name>
<comment type="similarity">
    <text evidence="1">Belongs to the DeSI family.</text>
</comment>
<reference evidence="5" key="1">
    <citation type="submission" date="2022-01" db="EMBL/GenBank/DDBJ databases">
        <authorList>
            <person name="King R."/>
        </authorList>
    </citation>
    <scope>NUCLEOTIDE SEQUENCE</scope>
</reference>
<evidence type="ECO:0000313" key="6">
    <source>
        <dbReference type="Proteomes" id="UP001153636"/>
    </source>
</evidence>
<dbReference type="GO" id="GO:0006508">
    <property type="term" value="P:proteolysis"/>
    <property type="evidence" value="ECO:0007669"/>
    <property type="project" value="UniProtKB-KW"/>
</dbReference>
<dbReference type="AlphaFoldDB" id="A0A9P0CAU5"/>
<organism evidence="5 6">
    <name type="scientific">Psylliodes chrysocephalus</name>
    <dbReference type="NCBI Taxonomy" id="3402493"/>
    <lineage>
        <taxon>Eukaryota</taxon>
        <taxon>Metazoa</taxon>
        <taxon>Ecdysozoa</taxon>
        <taxon>Arthropoda</taxon>
        <taxon>Hexapoda</taxon>
        <taxon>Insecta</taxon>
        <taxon>Pterygota</taxon>
        <taxon>Neoptera</taxon>
        <taxon>Endopterygota</taxon>
        <taxon>Coleoptera</taxon>
        <taxon>Polyphaga</taxon>
        <taxon>Cucujiformia</taxon>
        <taxon>Chrysomeloidea</taxon>
        <taxon>Chrysomelidae</taxon>
        <taxon>Galerucinae</taxon>
        <taxon>Alticini</taxon>
        <taxon>Psylliodes</taxon>
    </lineage>
</organism>
<dbReference type="OrthoDB" id="21221at2759"/>
<dbReference type="InterPro" id="IPR042266">
    <property type="entry name" value="PPPDE_sf"/>
</dbReference>
<dbReference type="Gene3D" id="3.90.1720.30">
    <property type="entry name" value="PPPDE domains"/>
    <property type="match status" value="1"/>
</dbReference>
<proteinExistence type="inferred from homology"/>
<dbReference type="SMART" id="SM01179">
    <property type="entry name" value="DUF862"/>
    <property type="match status" value="1"/>
</dbReference>
<evidence type="ECO:0000256" key="3">
    <source>
        <dbReference type="ARBA" id="ARBA00022801"/>
    </source>
</evidence>
<dbReference type="GO" id="GO:0008233">
    <property type="term" value="F:peptidase activity"/>
    <property type="evidence" value="ECO:0007669"/>
    <property type="project" value="UniProtKB-KW"/>
</dbReference>
<dbReference type="Pfam" id="PF05903">
    <property type="entry name" value="Peptidase_C97"/>
    <property type="match status" value="1"/>
</dbReference>
<dbReference type="GO" id="GO:0070646">
    <property type="term" value="P:protein modification by small protein removal"/>
    <property type="evidence" value="ECO:0007669"/>
    <property type="project" value="TreeGrafter"/>
</dbReference>
<dbReference type="PANTHER" id="PTHR12378:SF7">
    <property type="entry name" value="DESUMOYLATING ISOPEPTIDASE 1"/>
    <property type="match status" value="1"/>
</dbReference>
<dbReference type="PANTHER" id="PTHR12378">
    <property type="entry name" value="DESUMOYLATING ISOPEPTIDASE"/>
    <property type="match status" value="1"/>
</dbReference>
<evidence type="ECO:0000259" key="4">
    <source>
        <dbReference type="PROSITE" id="PS51858"/>
    </source>
</evidence>
<dbReference type="InterPro" id="IPR008580">
    <property type="entry name" value="PPPDE_dom"/>
</dbReference>
<feature type="domain" description="PPPDE" evidence="4">
    <location>
        <begin position="3"/>
        <end position="122"/>
    </location>
</feature>
<dbReference type="PROSITE" id="PS51858">
    <property type="entry name" value="PPPDE"/>
    <property type="match status" value="1"/>
</dbReference>
<gene>
    <name evidence="5" type="ORF">PSYICH_LOCUS873</name>
</gene>
<keyword evidence="2" id="KW-0645">Protease</keyword>
<evidence type="ECO:0000313" key="5">
    <source>
        <dbReference type="EMBL" id="CAH1098459.1"/>
    </source>
</evidence>
<dbReference type="EMBL" id="OV651813">
    <property type="protein sequence ID" value="CAH1098459.1"/>
    <property type="molecule type" value="Genomic_DNA"/>
</dbReference>
<sequence>MANPVVLYATNVYKKNSPVPVWHLGVFVFGFEYSYGPQGVTITNKPDVPLETTPMGCTKKTEKSLRTFVLEDLKTKYTALNYNALTNNCHGFAKEVLTFLGIGKEIPIKYTELCQAAKDAVGSVGGKVIETVFASKSVNSNVFPIRKNK</sequence>